<dbReference type="GO" id="GO:0009265">
    <property type="term" value="P:2'-deoxyribonucleotide biosynthetic process"/>
    <property type="evidence" value="ECO:0007669"/>
    <property type="project" value="TreeGrafter"/>
</dbReference>
<keyword evidence="2 3" id="KW-0067">ATP-binding</keyword>
<reference evidence="5 6" key="1">
    <citation type="submission" date="2016-10" db="EMBL/GenBank/DDBJ databases">
        <authorList>
            <person name="de Groot N.N."/>
        </authorList>
    </citation>
    <scope>NUCLEOTIDE SEQUENCE [LARGE SCALE GENOMIC DNA]</scope>
    <source>
        <strain evidence="5 6">DSM 1801</strain>
    </source>
</reference>
<dbReference type="GO" id="GO:0005524">
    <property type="term" value="F:ATP binding"/>
    <property type="evidence" value="ECO:0007669"/>
    <property type="project" value="UniProtKB-UniRule"/>
</dbReference>
<dbReference type="Pfam" id="PF03477">
    <property type="entry name" value="ATP-cone"/>
    <property type="match status" value="1"/>
</dbReference>
<dbReference type="STRING" id="29364.SAMN04487772_102197"/>
<keyword evidence="6" id="KW-1185">Reference proteome</keyword>
<dbReference type="Gene3D" id="3.20.70.20">
    <property type="match status" value="1"/>
</dbReference>
<dbReference type="AlphaFoldDB" id="A0A1H9YU01"/>
<gene>
    <name evidence="5" type="ORF">SAMN04487772_102197</name>
</gene>
<dbReference type="InterPro" id="IPR036249">
    <property type="entry name" value="Thioredoxin-like_sf"/>
</dbReference>
<proteinExistence type="predicted"/>
<dbReference type="GO" id="GO:0031250">
    <property type="term" value="C:anaerobic ribonucleoside-triphosphate reductase complex"/>
    <property type="evidence" value="ECO:0007669"/>
    <property type="project" value="TreeGrafter"/>
</dbReference>
<keyword evidence="1 3" id="KW-0547">Nucleotide-binding</keyword>
<dbReference type="NCBIfam" id="NF006126">
    <property type="entry name" value="PRK08270.1"/>
    <property type="match status" value="1"/>
</dbReference>
<evidence type="ECO:0000256" key="1">
    <source>
        <dbReference type="ARBA" id="ARBA00022741"/>
    </source>
</evidence>
<dbReference type="Pfam" id="PF13597">
    <property type="entry name" value="NRDD"/>
    <property type="match status" value="1"/>
</dbReference>
<feature type="domain" description="ATP-cone" evidence="4">
    <location>
        <begin position="2"/>
        <end position="95"/>
    </location>
</feature>
<dbReference type="InterPro" id="IPR005144">
    <property type="entry name" value="ATP-cone_dom"/>
</dbReference>
<dbReference type="RefSeq" id="WP_092475776.1">
    <property type="nucleotide sequence ID" value="NZ_FOHN01000002.1"/>
</dbReference>
<dbReference type="CDD" id="cd01675">
    <property type="entry name" value="RNR_III"/>
    <property type="match status" value="1"/>
</dbReference>
<accession>A0A1H9YU01</accession>
<dbReference type="Gene3D" id="3.40.30.10">
    <property type="entry name" value="Glutaredoxin"/>
    <property type="match status" value="1"/>
</dbReference>
<protein>
    <submittedName>
        <fullName evidence="5">Ribonucleoside-triphosphate reductase class III catalytic subunit</fullName>
    </submittedName>
</protein>
<dbReference type="Proteomes" id="UP000199800">
    <property type="component" value="Unassembled WGS sequence"/>
</dbReference>
<evidence type="ECO:0000259" key="4">
    <source>
        <dbReference type="PROSITE" id="PS51161"/>
    </source>
</evidence>
<organism evidence="5 6">
    <name type="scientific">[Clostridium] polysaccharolyticum</name>
    <dbReference type="NCBI Taxonomy" id="29364"/>
    <lineage>
        <taxon>Bacteria</taxon>
        <taxon>Bacillati</taxon>
        <taxon>Bacillota</taxon>
        <taxon>Clostridia</taxon>
        <taxon>Lachnospirales</taxon>
        <taxon>Lachnospiraceae</taxon>
    </lineage>
</organism>
<dbReference type="PROSITE" id="PS51161">
    <property type="entry name" value="ATP_CONE"/>
    <property type="match status" value="1"/>
</dbReference>
<dbReference type="PANTHER" id="PTHR21075:SF0">
    <property type="entry name" value="ANAEROBIC RIBONUCLEOSIDE-TRIPHOSPHATE REDUCTASE"/>
    <property type="match status" value="1"/>
</dbReference>
<dbReference type="EMBL" id="FOHN01000002">
    <property type="protein sequence ID" value="SES72642.1"/>
    <property type="molecule type" value="Genomic_DNA"/>
</dbReference>
<dbReference type="SUPFAM" id="SSF51998">
    <property type="entry name" value="PFL-like glycyl radical enzymes"/>
    <property type="match status" value="1"/>
</dbReference>
<dbReference type="OrthoDB" id="9804622at2"/>
<dbReference type="GO" id="GO:0008998">
    <property type="term" value="F:ribonucleoside-triphosphate reductase (thioredoxin) activity"/>
    <property type="evidence" value="ECO:0007669"/>
    <property type="project" value="InterPro"/>
</dbReference>
<name>A0A1H9YU01_9FIRM</name>
<sequence length="796" mass="91172">MIKVTKRDGKISEFELGKIENAIMKAFLATDNQYTEEIISLLSLRVTSSFQKKIKDGYVHVEDIQDSVESVLEQTGYAEVAKAYILYRKNREKIRNMKSTILDYKEIVNSYVREEDWRVKENSTVTYSVGGLILHNSGSITANYWLSEVYDEAIANAHRNADIHIHDLSMLTGYCAGWSLKQLIKEGLGGIPGKITSSPAVHLSTLCNQMVNFLGIMQNEWAGAQAFSSFDTYLAPFVKQDHLSYREVKQCIQSFIYGVNTPSRWGTQAPFSNITLDWTVPADMENLSCIVGGKEVDFTYGECKKEMDMVNKAFIEIMVEGDANGRGFQYPIPTYSITNDFDWSETENNKLLFEMTSKYGTPYFSNYINSDMEPSDVRSMCCRLRLDLRELRKKTGGYFGSGESTGSIGVVTINMPRIAFLAKDETEFFERLTKMMDLSARSLKVKRQVITKLLNEGLYPYTKRYLGNFDNHFSTIGLIGMNEACLNARWIQADLSNKNAQEFTKKVLNFMREKLSDYQEEYGDLYNLEATPAESTTYRLAKHDKEQWPAIITAGKEEDCPYYTNSSHLPVEYTEDVFSALDIQDELQTLYTSGTVFHTFLGEKLPDWKAAAKLVRTIARNYKLPYYTISPTYSICKNHGYLEGEQFVCPHCGEKAEVYSRITGYYRPVQNWNEGKKQEYSNRVTYKNVEKTDEEVKRMKVEQNIKNVELYVKDDLLEDGMYLFTTKRCPNCQIAEIMMKELPYVSVDAEENPDLAMEYGVMQAPTLLIMHNGKAERCANVSNIKSYLTDNVFVQK</sequence>
<dbReference type="GO" id="GO:0004748">
    <property type="term" value="F:ribonucleoside-diphosphate reductase activity, thioredoxin disulfide as acceptor"/>
    <property type="evidence" value="ECO:0007669"/>
    <property type="project" value="TreeGrafter"/>
</dbReference>
<dbReference type="PANTHER" id="PTHR21075">
    <property type="entry name" value="ANAEROBIC RIBONUCLEOSIDE-TRIPHOSPHATE REDUCTASE"/>
    <property type="match status" value="1"/>
</dbReference>
<evidence type="ECO:0000256" key="2">
    <source>
        <dbReference type="ARBA" id="ARBA00022840"/>
    </source>
</evidence>
<evidence type="ECO:0000256" key="3">
    <source>
        <dbReference type="PROSITE-ProRule" id="PRU00492"/>
    </source>
</evidence>
<dbReference type="NCBIfam" id="TIGR02487">
    <property type="entry name" value="NrdD"/>
    <property type="match status" value="1"/>
</dbReference>
<evidence type="ECO:0000313" key="5">
    <source>
        <dbReference type="EMBL" id="SES72642.1"/>
    </source>
</evidence>
<evidence type="ECO:0000313" key="6">
    <source>
        <dbReference type="Proteomes" id="UP000199800"/>
    </source>
</evidence>
<dbReference type="CDD" id="cd02947">
    <property type="entry name" value="TRX_family"/>
    <property type="match status" value="1"/>
</dbReference>
<dbReference type="SUPFAM" id="SSF52833">
    <property type="entry name" value="Thioredoxin-like"/>
    <property type="match status" value="1"/>
</dbReference>
<dbReference type="GO" id="GO:0006260">
    <property type="term" value="P:DNA replication"/>
    <property type="evidence" value="ECO:0007669"/>
    <property type="project" value="InterPro"/>
</dbReference>
<dbReference type="InterPro" id="IPR012833">
    <property type="entry name" value="NrdD"/>
</dbReference>